<reference evidence="1" key="1">
    <citation type="submission" date="2023-03" db="EMBL/GenBank/DDBJ databases">
        <title>Massive genome expansion in bonnet fungi (Mycena s.s.) driven by repeated elements and novel gene families across ecological guilds.</title>
        <authorList>
            <consortium name="Lawrence Berkeley National Laboratory"/>
            <person name="Harder C.B."/>
            <person name="Miyauchi S."/>
            <person name="Viragh M."/>
            <person name="Kuo A."/>
            <person name="Thoen E."/>
            <person name="Andreopoulos B."/>
            <person name="Lu D."/>
            <person name="Skrede I."/>
            <person name="Drula E."/>
            <person name="Henrissat B."/>
            <person name="Morin E."/>
            <person name="Kohler A."/>
            <person name="Barry K."/>
            <person name="LaButti K."/>
            <person name="Morin E."/>
            <person name="Salamov A."/>
            <person name="Lipzen A."/>
            <person name="Mereny Z."/>
            <person name="Hegedus B."/>
            <person name="Baldrian P."/>
            <person name="Stursova M."/>
            <person name="Weitz H."/>
            <person name="Taylor A."/>
            <person name="Grigoriev I.V."/>
            <person name="Nagy L.G."/>
            <person name="Martin F."/>
            <person name="Kauserud H."/>
        </authorList>
    </citation>
    <scope>NUCLEOTIDE SEQUENCE</scope>
    <source>
        <strain evidence="1">CBHHK200</strain>
    </source>
</reference>
<organism evidence="1 2">
    <name type="scientific">Mycena alexandri</name>
    <dbReference type="NCBI Taxonomy" id="1745969"/>
    <lineage>
        <taxon>Eukaryota</taxon>
        <taxon>Fungi</taxon>
        <taxon>Dikarya</taxon>
        <taxon>Basidiomycota</taxon>
        <taxon>Agaricomycotina</taxon>
        <taxon>Agaricomycetes</taxon>
        <taxon>Agaricomycetidae</taxon>
        <taxon>Agaricales</taxon>
        <taxon>Marasmiineae</taxon>
        <taxon>Mycenaceae</taxon>
        <taxon>Mycena</taxon>
    </lineage>
</organism>
<proteinExistence type="predicted"/>
<keyword evidence="2" id="KW-1185">Reference proteome</keyword>
<evidence type="ECO:0000313" key="1">
    <source>
        <dbReference type="EMBL" id="KAJ7029107.1"/>
    </source>
</evidence>
<evidence type="ECO:0008006" key="3">
    <source>
        <dbReference type="Google" id="ProtNLM"/>
    </source>
</evidence>
<sequence length="527" mass="58232">MTMHHALEISELIQTICDHLDPIADELDLSHASAPALQRHTVSRRALTALARTCRMFHQPAIAVLWRSQNSLHPSLRLMPDGLLACSDDTHFWTLLRPLRPSDWERPVIYTARVKVICVSSSRLHRGLWGILPALGSQCPGGHLFPNLSSFTWNPIFRAVGSLPALLPPTLTTISIVCEPSNTNIFLLSMIPTSCPNLKHVSITLRPEDVTTGHIADMAISLVVRRLEGLESLTMGVPTVMALLHLAGLFKLTSLRLLGLPMELFASSPISPLPIPPPIFSQLSKLVLGPMEVGSVTKFLTLLSDTPFTMLDFTLESYISVAEMDSFLRQLQRATRNDSLEGFILRNVASGMLEAEVQHYRMAGHSLSFLACFVNLRILNIAWAAGFEFNDGCMAEVAAAWPRLETLELQSSVLVARPKMTLMALHFLAQHCPQLAVLRVEFDAASIPPSCSHLSQAQLTYLEVGTSPIASASSVSRYLSDLFPNLTAIMTDRDLYSVVEPEEIAQSPPAIERDRLWKQVEMELISN</sequence>
<dbReference type="Proteomes" id="UP001218188">
    <property type="component" value="Unassembled WGS sequence"/>
</dbReference>
<accession>A0AAD6WXP8</accession>
<dbReference type="InterPro" id="IPR032675">
    <property type="entry name" value="LRR_dom_sf"/>
</dbReference>
<evidence type="ECO:0000313" key="2">
    <source>
        <dbReference type="Proteomes" id="UP001218188"/>
    </source>
</evidence>
<gene>
    <name evidence="1" type="ORF">C8F04DRAFT_1188040</name>
</gene>
<dbReference type="SUPFAM" id="SSF52047">
    <property type="entry name" value="RNI-like"/>
    <property type="match status" value="1"/>
</dbReference>
<comment type="caution">
    <text evidence="1">The sequence shown here is derived from an EMBL/GenBank/DDBJ whole genome shotgun (WGS) entry which is preliminary data.</text>
</comment>
<name>A0AAD6WXP8_9AGAR</name>
<dbReference type="Gene3D" id="3.80.10.10">
    <property type="entry name" value="Ribonuclease Inhibitor"/>
    <property type="match status" value="1"/>
</dbReference>
<dbReference type="EMBL" id="JARJCM010000105">
    <property type="protein sequence ID" value="KAJ7029107.1"/>
    <property type="molecule type" value="Genomic_DNA"/>
</dbReference>
<protein>
    <recommendedName>
        <fullName evidence="3">F-box domain-containing protein</fullName>
    </recommendedName>
</protein>
<dbReference type="AlphaFoldDB" id="A0AAD6WXP8"/>